<dbReference type="AlphaFoldDB" id="X1APF1"/>
<gene>
    <name evidence="3" type="ORF">S01H4_26404</name>
</gene>
<dbReference type="GO" id="GO:0005524">
    <property type="term" value="F:ATP binding"/>
    <property type="evidence" value="ECO:0007669"/>
    <property type="project" value="UniProtKB-KW"/>
</dbReference>
<dbReference type="Pfam" id="PF10609">
    <property type="entry name" value="ParA"/>
    <property type="match status" value="1"/>
</dbReference>
<dbReference type="EMBL" id="BART01012728">
    <property type="protein sequence ID" value="GAG84599.1"/>
    <property type="molecule type" value="Genomic_DNA"/>
</dbReference>
<comment type="caution">
    <text evidence="3">The sequence shown here is derived from an EMBL/GenBank/DDBJ whole genome shotgun (WGS) entry which is preliminary data.</text>
</comment>
<evidence type="ECO:0000256" key="2">
    <source>
        <dbReference type="ARBA" id="ARBA00022840"/>
    </source>
</evidence>
<dbReference type="PANTHER" id="PTHR42961:SF2">
    <property type="entry name" value="IRON-SULFUR PROTEIN NUBPL"/>
    <property type="match status" value="1"/>
</dbReference>
<dbReference type="InterPro" id="IPR044304">
    <property type="entry name" value="NUBPL-like"/>
</dbReference>
<dbReference type="Gene3D" id="3.40.50.300">
    <property type="entry name" value="P-loop containing nucleotide triphosphate hydrolases"/>
    <property type="match status" value="1"/>
</dbReference>
<proteinExistence type="predicted"/>
<dbReference type="InterPro" id="IPR027417">
    <property type="entry name" value="P-loop_NTPase"/>
</dbReference>
<dbReference type="GO" id="GO:0016226">
    <property type="term" value="P:iron-sulfur cluster assembly"/>
    <property type="evidence" value="ECO:0007669"/>
    <property type="project" value="InterPro"/>
</dbReference>
<dbReference type="GO" id="GO:0051539">
    <property type="term" value="F:4 iron, 4 sulfur cluster binding"/>
    <property type="evidence" value="ECO:0007669"/>
    <property type="project" value="TreeGrafter"/>
</dbReference>
<evidence type="ECO:0008006" key="4">
    <source>
        <dbReference type="Google" id="ProtNLM"/>
    </source>
</evidence>
<protein>
    <recommendedName>
        <fullName evidence="4">ATP-binding protein</fullName>
    </recommendedName>
</protein>
<dbReference type="PANTHER" id="PTHR42961">
    <property type="entry name" value="IRON-SULFUR PROTEIN NUBPL"/>
    <property type="match status" value="1"/>
</dbReference>
<dbReference type="InterPro" id="IPR033756">
    <property type="entry name" value="YlxH/NBP35"/>
</dbReference>
<evidence type="ECO:0000313" key="3">
    <source>
        <dbReference type="EMBL" id="GAG84599.1"/>
    </source>
</evidence>
<feature type="non-terminal residue" evidence="3">
    <location>
        <position position="1"/>
    </location>
</feature>
<dbReference type="SUPFAM" id="SSF52540">
    <property type="entry name" value="P-loop containing nucleoside triphosphate hydrolases"/>
    <property type="match status" value="1"/>
</dbReference>
<evidence type="ECO:0000256" key="1">
    <source>
        <dbReference type="ARBA" id="ARBA00022741"/>
    </source>
</evidence>
<reference evidence="3" key="1">
    <citation type="journal article" date="2014" name="Front. Microbiol.">
        <title>High frequency of phylogenetically diverse reductive dehalogenase-homologous genes in deep subseafloor sedimentary metagenomes.</title>
        <authorList>
            <person name="Kawai M."/>
            <person name="Futagami T."/>
            <person name="Toyoda A."/>
            <person name="Takaki Y."/>
            <person name="Nishi S."/>
            <person name="Hori S."/>
            <person name="Arai W."/>
            <person name="Tsubouchi T."/>
            <person name="Morono Y."/>
            <person name="Uchiyama I."/>
            <person name="Ito T."/>
            <person name="Fujiyama A."/>
            <person name="Inagaki F."/>
            <person name="Takami H."/>
        </authorList>
    </citation>
    <scope>NUCLEOTIDE SEQUENCE</scope>
    <source>
        <strain evidence="3">Expedition CK06-06</strain>
    </source>
</reference>
<organism evidence="3">
    <name type="scientific">marine sediment metagenome</name>
    <dbReference type="NCBI Taxonomy" id="412755"/>
    <lineage>
        <taxon>unclassified sequences</taxon>
        <taxon>metagenomes</taxon>
        <taxon>ecological metagenomes</taxon>
    </lineage>
</organism>
<sequence>GYLDYLIIDLPPGTGDEILDILQLIPDVHIVIVTTPQEVALMDSRKTIKMSLIMNRDVIGIIENMSGYICPECGYKIDLFGKGGGEKAAKDFNVPLLGQIPLDPNIRVTGDSGLPFIIQYPDSPAAKALSESVKKIKEILEK</sequence>
<name>X1APF1_9ZZZZ</name>
<keyword evidence="1" id="KW-0547">Nucleotide-binding</keyword>
<accession>X1APF1</accession>
<keyword evidence="2" id="KW-0067">ATP-binding</keyword>